<dbReference type="AlphaFoldDB" id="A0AA41H308"/>
<dbReference type="EMBL" id="JAHTGR010000001">
    <property type="protein sequence ID" value="MBV6319518.1"/>
    <property type="molecule type" value="Genomic_DNA"/>
</dbReference>
<dbReference type="Proteomes" id="UP001162889">
    <property type="component" value="Unassembled WGS sequence"/>
</dbReference>
<evidence type="ECO:0000256" key="1">
    <source>
        <dbReference type="SAM" id="MobiDB-lite"/>
    </source>
</evidence>
<evidence type="ECO:0000313" key="3">
    <source>
        <dbReference type="EMBL" id="MCP2006670.1"/>
    </source>
</evidence>
<evidence type="ECO:0000313" key="2">
    <source>
        <dbReference type="EMBL" id="MBV6319518.1"/>
    </source>
</evidence>
<accession>A0AA41H308</accession>
<feature type="compositionally biased region" description="Basic and acidic residues" evidence="1">
    <location>
        <begin position="92"/>
        <end position="105"/>
    </location>
</feature>
<reference evidence="2" key="1">
    <citation type="submission" date="2021-07" db="EMBL/GenBank/DDBJ databases">
        <title>Characterization of violacein-producing bacteria and related species.</title>
        <authorList>
            <person name="Wilson H.S."/>
            <person name="De Leon M.E."/>
        </authorList>
    </citation>
    <scope>NUCLEOTIDE SEQUENCE</scope>
    <source>
        <strain evidence="2">HSC-15S17</strain>
    </source>
</reference>
<dbReference type="EMBL" id="JALJZU010000001">
    <property type="protein sequence ID" value="MCP2006670.1"/>
    <property type="molecule type" value="Genomic_DNA"/>
</dbReference>
<name>A0AA41H308_9BURK</name>
<keyword evidence="5" id="KW-1185">Reference proteome</keyword>
<reference evidence="3" key="2">
    <citation type="submission" date="2022-03" db="EMBL/GenBank/DDBJ databases">
        <title>Genome Encyclopedia of Bacteria and Archaea VI: Functional Genomics of Type Strains.</title>
        <authorList>
            <person name="Whitman W."/>
        </authorList>
    </citation>
    <scope>NUCLEOTIDE SEQUENCE</scope>
    <source>
        <strain evidence="3">HSC-15S17</strain>
    </source>
</reference>
<feature type="region of interest" description="Disordered" evidence="1">
    <location>
        <begin position="83"/>
        <end position="105"/>
    </location>
</feature>
<comment type="caution">
    <text evidence="2">The sequence shown here is derived from an EMBL/GenBank/DDBJ whole genome shotgun (WGS) entry which is preliminary data.</text>
</comment>
<dbReference type="RefSeq" id="WP_217940181.1">
    <property type="nucleotide sequence ID" value="NZ_JAHTGR010000001.1"/>
</dbReference>
<gene>
    <name evidence="2" type="ORF">KVP70_01105</name>
    <name evidence="3" type="ORF">L1274_000358</name>
</gene>
<evidence type="ECO:0000313" key="5">
    <source>
        <dbReference type="Proteomes" id="UP001162889"/>
    </source>
</evidence>
<evidence type="ECO:0000313" key="4">
    <source>
        <dbReference type="Proteomes" id="UP001155901"/>
    </source>
</evidence>
<sequence length="105" mass="11972">MRHKKYKRRTTPCDHGYWPCCSRPRPERLDGEPIRNVSQPTLTVYPASLDRTARTAVIIGPGGGYEFLPFAREGDQYAQCLAGQGTASNRPQRAEEWLRDRKLVP</sequence>
<protein>
    <submittedName>
        <fullName evidence="2">Uncharacterized protein</fullName>
    </submittedName>
</protein>
<organism evidence="2 4">
    <name type="scientific">Duganella violaceipulchra</name>
    <dbReference type="NCBI Taxonomy" id="2849652"/>
    <lineage>
        <taxon>Bacteria</taxon>
        <taxon>Pseudomonadati</taxon>
        <taxon>Pseudomonadota</taxon>
        <taxon>Betaproteobacteria</taxon>
        <taxon>Burkholderiales</taxon>
        <taxon>Oxalobacteraceae</taxon>
        <taxon>Telluria group</taxon>
        <taxon>Duganella</taxon>
    </lineage>
</organism>
<proteinExistence type="predicted"/>
<dbReference type="Proteomes" id="UP001155901">
    <property type="component" value="Unassembled WGS sequence"/>
</dbReference>